<protein>
    <submittedName>
        <fullName evidence="1">Uncharacterized protein</fullName>
    </submittedName>
</protein>
<sequence length="84" mass="9722">MSHFLLSRLGNWKIQIHCHPGIRTVGNEREVLLLDEEHEKIAHFSIDTKGAFLILQIPWGGYVKIKEGYQTIVVHIPFEEDAEE</sequence>
<gene>
    <name evidence="1" type="ORF">BED47_08625</name>
</gene>
<dbReference type="RefSeq" id="WP_069034450.1">
    <property type="nucleotide sequence ID" value="NZ_MDKC01000032.1"/>
</dbReference>
<evidence type="ECO:0000313" key="1">
    <source>
        <dbReference type="EMBL" id="ODG91080.1"/>
    </source>
</evidence>
<evidence type="ECO:0000313" key="2">
    <source>
        <dbReference type="Proteomes" id="UP000094580"/>
    </source>
</evidence>
<proteinExistence type="predicted"/>
<organism evidence="1 2">
    <name type="scientific">Gottfriedia luciferensis</name>
    <dbReference type="NCBI Taxonomy" id="178774"/>
    <lineage>
        <taxon>Bacteria</taxon>
        <taxon>Bacillati</taxon>
        <taxon>Bacillota</taxon>
        <taxon>Bacilli</taxon>
        <taxon>Bacillales</taxon>
        <taxon>Bacillaceae</taxon>
        <taxon>Gottfriedia</taxon>
    </lineage>
</organism>
<name>A0ABX2ZMY9_9BACI</name>
<keyword evidence="2" id="KW-1185">Reference proteome</keyword>
<dbReference type="Proteomes" id="UP000094580">
    <property type="component" value="Unassembled WGS sequence"/>
</dbReference>
<dbReference type="EMBL" id="MDKC01000032">
    <property type="protein sequence ID" value="ODG91080.1"/>
    <property type="molecule type" value="Genomic_DNA"/>
</dbReference>
<comment type="caution">
    <text evidence="1">The sequence shown here is derived from an EMBL/GenBank/DDBJ whole genome shotgun (WGS) entry which is preliminary data.</text>
</comment>
<accession>A0ABX2ZMY9</accession>
<reference evidence="1 2" key="1">
    <citation type="submission" date="2016-07" db="EMBL/GenBank/DDBJ databases">
        <authorList>
            <person name="Townsley L."/>
            <person name="Shank E.A."/>
        </authorList>
    </citation>
    <scope>NUCLEOTIDE SEQUENCE [LARGE SCALE GENOMIC DNA]</scope>
    <source>
        <strain evidence="1 2">CH01</strain>
    </source>
</reference>